<keyword evidence="2" id="KW-1185">Reference proteome</keyword>
<dbReference type="Proteomes" id="UP000789901">
    <property type="component" value="Unassembled WGS sequence"/>
</dbReference>
<gene>
    <name evidence="1" type="ORF">GMARGA_LOCUS17211</name>
</gene>
<evidence type="ECO:0000313" key="1">
    <source>
        <dbReference type="EMBL" id="CAG8758617.1"/>
    </source>
</evidence>
<sequence>MTTILLNENLKNGNSEYKKSQIGYLSEYNISQSWPSDDDIRIAVDDAFKEVATLAKFCGMSNSRTLVSHELLLAIFTEPDENSKIQSQSLSNNEAIINGANEICNSLVYEHNKLSDNPFLHEEARMQINFLLNKYESIVKYNRKIDFEKLEVNSTDIVTQPSLNLGKASELVVKLQKNSNKTHKPTIREFLPDISFANISNIHPAEIFGYAFALFYDRIHLVQILSMFSKTNSTFHSYIDVPVKAIDLLSYISVKVFIHYQSGIFCSCGHSKYNVFSHISAKQVIYYLGKSAILQENSALGLGMVTLQSQALQIFETLNTEATISFLIKCTNQK</sequence>
<name>A0ABN7VD55_GIGMA</name>
<protein>
    <submittedName>
        <fullName evidence="1">10705_t:CDS:1</fullName>
    </submittedName>
</protein>
<reference evidence="1 2" key="1">
    <citation type="submission" date="2021-06" db="EMBL/GenBank/DDBJ databases">
        <authorList>
            <person name="Kallberg Y."/>
            <person name="Tangrot J."/>
            <person name="Rosling A."/>
        </authorList>
    </citation>
    <scope>NUCLEOTIDE SEQUENCE [LARGE SCALE GENOMIC DNA]</scope>
    <source>
        <strain evidence="1 2">120-4 pot B 10/14</strain>
    </source>
</reference>
<organism evidence="1 2">
    <name type="scientific">Gigaspora margarita</name>
    <dbReference type="NCBI Taxonomy" id="4874"/>
    <lineage>
        <taxon>Eukaryota</taxon>
        <taxon>Fungi</taxon>
        <taxon>Fungi incertae sedis</taxon>
        <taxon>Mucoromycota</taxon>
        <taxon>Glomeromycotina</taxon>
        <taxon>Glomeromycetes</taxon>
        <taxon>Diversisporales</taxon>
        <taxon>Gigasporaceae</taxon>
        <taxon>Gigaspora</taxon>
    </lineage>
</organism>
<evidence type="ECO:0000313" key="2">
    <source>
        <dbReference type="Proteomes" id="UP000789901"/>
    </source>
</evidence>
<accession>A0ABN7VD55</accession>
<comment type="caution">
    <text evidence="1">The sequence shown here is derived from an EMBL/GenBank/DDBJ whole genome shotgun (WGS) entry which is preliminary data.</text>
</comment>
<dbReference type="EMBL" id="CAJVQB010012893">
    <property type="protein sequence ID" value="CAG8758617.1"/>
    <property type="molecule type" value="Genomic_DNA"/>
</dbReference>
<proteinExistence type="predicted"/>